<comment type="caution">
    <text evidence="1">The sequence shown here is derived from an EMBL/GenBank/DDBJ whole genome shotgun (WGS) entry which is preliminary data.</text>
</comment>
<sequence>MPTSGDMSFGKLLVNGRPRSNLNHIQRDLSHGILGEIRLTDRSGQASTIYALRATITFLDDSILYVTEYTSKSGIIDKYFYDWVDVNGRLKAQYHSEPHDQDKRYQTTTEPYHVHPPKNSILTNMDRFPNFVHKDLYSIVEGIILFSIIPSRSELE</sequence>
<accession>A0ABW0HJN8</accession>
<dbReference type="InterPro" id="IPR045397">
    <property type="entry name" value="TumE-like"/>
</dbReference>
<protein>
    <submittedName>
        <fullName evidence="1">DUF6516 family protein</fullName>
    </submittedName>
</protein>
<dbReference type="Pfam" id="PF20126">
    <property type="entry name" value="TumE"/>
    <property type="match status" value="1"/>
</dbReference>
<name>A0ABW0HJN8_9BACL</name>
<dbReference type="Proteomes" id="UP001596113">
    <property type="component" value="Unassembled WGS sequence"/>
</dbReference>
<dbReference type="EMBL" id="JBHSMI010000002">
    <property type="protein sequence ID" value="MFC5401424.1"/>
    <property type="molecule type" value="Genomic_DNA"/>
</dbReference>
<dbReference type="RefSeq" id="WP_378129038.1">
    <property type="nucleotide sequence ID" value="NZ_JBHSMI010000002.1"/>
</dbReference>
<gene>
    <name evidence="1" type="ORF">ACFPOF_01645</name>
</gene>
<proteinExistence type="predicted"/>
<evidence type="ECO:0000313" key="2">
    <source>
        <dbReference type="Proteomes" id="UP001596113"/>
    </source>
</evidence>
<reference evidence="2" key="1">
    <citation type="journal article" date="2019" name="Int. J. Syst. Evol. Microbiol.">
        <title>The Global Catalogue of Microorganisms (GCM) 10K type strain sequencing project: providing services to taxonomists for standard genome sequencing and annotation.</title>
        <authorList>
            <consortium name="The Broad Institute Genomics Platform"/>
            <consortium name="The Broad Institute Genome Sequencing Center for Infectious Disease"/>
            <person name="Wu L."/>
            <person name="Ma J."/>
        </authorList>
    </citation>
    <scope>NUCLEOTIDE SEQUENCE [LARGE SCALE GENOMIC DNA]</scope>
    <source>
        <strain evidence="2">CGMCC 1.18575</strain>
    </source>
</reference>
<keyword evidence="2" id="KW-1185">Reference proteome</keyword>
<organism evidence="1 2">
    <name type="scientific">Cohnella soli</name>
    <dbReference type="NCBI Taxonomy" id="425005"/>
    <lineage>
        <taxon>Bacteria</taxon>
        <taxon>Bacillati</taxon>
        <taxon>Bacillota</taxon>
        <taxon>Bacilli</taxon>
        <taxon>Bacillales</taxon>
        <taxon>Paenibacillaceae</taxon>
        <taxon>Cohnella</taxon>
    </lineage>
</organism>
<evidence type="ECO:0000313" key="1">
    <source>
        <dbReference type="EMBL" id="MFC5401424.1"/>
    </source>
</evidence>